<proteinExistence type="predicted"/>
<dbReference type="Pfam" id="PF13469">
    <property type="entry name" value="Sulfotransfer_3"/>
    <property type="match status" value="1"/>
</dbReference>
<evidence type="ECO:0000313" key="3">
    <source>
        <dbReference type="EMBL" id="NWK55703.1"/>
    </source>
</evidence>
<dbReference type="Proteomes" id="UP000557872">
    <property type="component" value="Unassembled WGS sequence"/>
</dbReference>
<dbReference type="InterPro" id="IPR019734">
    <property type="entry name" value="TPR_rpt"/>
</dbReference>
<dbReference type="PANTHER" id="PTHR12788:SF10">
    <property type="entry name" value="PROTEIN-TYROSINE SULFOTRANSFERASE"/>
    <property type="match status" value="1"/>
</dbReference>
<dbReference type="InterPro" id="IPR027417">
    <property type="entry name" value="P-loop_NTPase"/>
</dbReference>
<reference evidence="3 4" key="1">
    <citation type="submission" date="2020-07" db="EMBL/GenBank/DDBJ databases">
        <title>Roseicoccus Jingziensis gen. nov., sp. nov., isolated from coastal seawater.</title>
        <authorList>
            <person name="Feng X."/>
        </authorList>
    </citation>
    <scope>NUCLEOTIDE SEQUENCE [LARGE SCALE GENOMIC DNA]</scope>
    <source>
        <strain evidence="3 4">N1E253</strain>
    </source>
</reference>
<accession>A0A851GDS3</accession>
<feature type="repeat" description="TPR" evidence="2">
    <location>
        <begin position="162"/>
        <end position="195"/>
    </location>
</feature>
<gene>
    <name evidence="3" type="ORF">HW115_08780</name>
</gene>
<dbReference type="SMART" id="SM00028">
    <property type="entry name" value="TPR"/>
    <property type="match status" value="2"/>
</dbReference>
<evidence type="ECO:0000256" key="1">
    <source>
        <dbReference type="ARBA" id="ARBA00022679"/>
    </source>
</evidence>
<dbReference type="SUPFAM" id="SSF52540">
    <property type="entry name" value="P-loop containing nucleoside triphosphate hydrolases"/>
    <property type="match status" value="1"/>
</dbReference>
<protein>
    <submittedName>
        <fullName evidence="3">Sulfotransferase</fullName>
    </submittedName>
</protein>
<keyword evidence="4" id="KW-1185">Reference proteome</keyword>
<dbReference type="Gene3D" id="3.40.50.300">
    <property type="entry name" value="P-loop containing nucleotide triphosphate hydrolases"/>
    <property type="match status" value="1"/>
</dbReference>
<evidence type="ECO:0000256" key="2">
    <source>
        <dbReference type="PROSITE-ProRule" id="PRU00339"/>
    </source>
</evidence>
<keyword evidence="2" id="KW-0802">TPR repeat</keyword>
<dbReference type="AlphaFoldDB" id="A0A851GDS3"/>
<organism evidence="3 4">
    <name type="scientific">Oceaniferula marina</name>
    <dbReference type="NCBI Taxonomy" id="2748318"/>
    <lineage>
        <taxon>Bacteria</taxon>
        <taxon>Pseudomonadati</taxon>
        <taxon>Verrucomicrobiota</taxon>
        <taxon>Verrucomicrobiia</taxon>
        <taxon>Verrucomicrobiales</taxon>
        <taxon>Verrucomicrobiaceae</taxon>
        <taxon>Oceaniferula</taxon>
    </lineage>
</organism>
<sequence>MSAMRRLRKLASQAKATRQPRVLVEVAKQQLGIYDWQLAVRSFRVALSLTKEHIGEVALDIGFTLSRHSRYQESVEFLELANAQLAKDDIRAPLLLADVFERLGQLEKVQELVERILKYHPNSIPAHRLAASAARQNGQLDQALQMLASMDKKSVPLHWEAARAWYEKGHIHDKIGEYADAMRAWQTAKQYYPTDGNYALYQKQAQFIIHHPDRVFDSLTNNHLSHWLQGAKSLPHQQRLTILAGHPRSGTTLLEQALDAHPDAISAEETSIFSATVHGPLFEGKPGGMPQSHILDELTKPQLMKYRRVYRTFIELALGEKTNGRMVIDKNPDLLQLLPSVIRVLPEARILMALRDPRDILISIFSQPLPPNHNAICHLSLQSSAQFVAKRLGLWIKLRENLPEAACILKYEDVVRNFQPEVKRALGHIGLDWHEQCGNPAQRAAEKVVQSPTYAAIREPVHSKSVGRWQNYAQWLDPQMSELEDTLEALGYS</sequence>
<dbReference type="InterPro" id="IPR011990">
    <property type="entry name" value="TPR-like_helical_dom_sf"/>
</dbReference>
<name>A0A851GDS3_9BACT</name>
<dbReference type="InterPro" id="IPR026634">
    <property type="entry name" value="TPST-like"/>
</dbReference>
<comment type="caution">
    <text evidence="3">The sequence shown here is derived from an EMBL/GenBank/DDBJ whole genome shotgun (WGS) entry which is preliminary data.</text>
</comment>
<dbReference type="GO" id="GO:0008476">
    <property type="term" value="F:protein-tyrosine sulfotransferase activity"/>
    <property type="evidence" value="ECO:0007669"/>
    <property type="project" value="InterPro"/>
</dbReference>
<dbReference type="PROSITE" id="PS50005">
    <property type="entry name" value="TPR"/>
    <property type="match status" value="1"/>
</dbReference>
<dbReference type="Gene3D" id="1.25.40.10">
    <property type="entry name" value="Tetratricopeptide repeat domain"/>
    <property type="match status" value="1"/>
</dbReference>
<keyword evidence="1 3" id="KW-0808">Transferase</keyword>
<dbReference type="SUPFAM" id="SSF48452">
    <property type="entry name" value="TPR-like"/>
    <property type="match status" value="1"/>
</dbReference>
<dbReference type="PANTHER" id="PTHR12788">
    <property type="entry name" value="PROTEIN-TYROSINE SULFOTRANSFERASE 2"/>
    <property type="match status" value="1"/>
</dbReference>
<evidence type="ECO:0000313" key="4">
    <source>
        <dbReference type="Proteomes" id="UP000557872"/>
    </source>
</evidence>
<dbReference type="EMBL" id="JACBAZ010000003">
    <property type="protein sequence ID" value="NWK55703.1"/>
    <property type="molecule type" value="Genomic_DNA"/>
</dbReference>